<keyword evidence="2" id="KW-1185">Reference proteome</keyword>
<comment type="caution">
    <text evidence="1">The sequence shown here is derived from an EMBL/GenBank/DDBJ whole genome shotgun (WGS) entry which is preliminary data.</text>
</comment>
<evidence type="ECO:0000313" key="2">
    <source>
        <dbReference type="Proteomes" id="UP000005017"/>
    </source>
</evidence>
<organism evidence="1 2">
    <name type="scientific">Bulleidia extructa W1219</name>
    <dbReference type="NCBI Taxonomy" id="679192"/>
    <lineage>
        <taxon>Bacteria</taxon>
        <taxon>Bacillati</taxon>
        <taxon>Bacillota</taxon>
        <taxon>Erysipelotrichia</taxon>
        <taxon>Erysipelotrichales</taxon>
        <taxon>Erysipelotrichaceae</taxon>
        <taxon>Bulleidia</taxon>
    </lineage>
</organism>
<accession>D2MQP7</accession>
<evidence type="ECO:0000313" key="1">
    <source>
        <dbReference type="EMBL" id="EFC05316.1"/>
    </source>
</evidence>
<dbReference type="Pfam" id="PF02620">
    <property type="entry name" value="YceD"/>
    <property type="match status" value="1"/>
</dbReference>
<dbReference type="Proteomes" id="UP000005017">
    <property type="component" value="Unassembled WGS sequence"/>
</dbReference>
<dbReference type="InterPro" id="IPR003772">
    <property type="entry name" value="YceD"/>
</dbReference>
<name>D2MQP7_9FIRM</name>
<sequence length="167" mass="19142">MKWTRAQLLQNDNFHVDQDLGFLQSDFDRMSEILALENVHLVADGYLNGEETEVLVHLDLEGDMILPDSITNEPLRLPFRTESDEVYSFVPSEEDGVRLVENDVVDLRQAILDAIQLEVPLQVTQAADDEYPEGDGWKVYSEAAYQKSQSEEIDPRLAKLKEFKEQD</sequence>
<dbReference type="STRING" id="679192.HMPREF9013_0601"/>
<proteinExistence type="predicted"/>
<dbReference type="OrthoDB" id="9790372at2"/>
<dbReference type="AlphaFoldDB" id="D2MQP7"/>
<evidence type="ECO:0008006" key="3">
    <source>
        <dbReference type="Google" id="ProtNLM"/>
    </source>
</evidence>
<reference evidence="2" key="1">
    <citation type="submission" date="2009-12" db="EMBL/GenBank/DDBJ databases">
        <title>Sequence of Clostridiales genomosp. BVAB3 str. UPII9-5.</title>
        <authorList>
            <person name="Madupu R."/>
            <person name="Durkin A.S."/>
            <person name="Torralba M."/>
            <person name="Methe B."/>
            <person name="Sutton G.G."/>
            <person name="Strausberg R.L."/>
            <person name="Nelson K.E."/>
        </authorList>
    </citation>
    <scope>NUCLEOTIDE SEQUENCE [LARGE SCALE GENOMIC DNA]</scope>
    <source>
        <strain evidence="2">W1219</strain>
    </source>
</reference>
<dbReference type="EMBL" id="ADFR01000016">
    <property type="protein sequence ID" value="EFC05316.1"/>
    <property type="molecule type" value="Genomic_DNA"/>
</dbReference>
<dbReference type="eggNOG" id="COG1399">
    <property type="taxonomic scope" value="Bacteria"/>
</dbReference>
<gene>
    <name evidence="1" type="ORF">HMPREF9013_0601</name>
</gene>
<protein>
    <recommendedName>
        <fullName evidence="3">ACR, COG1399</fullName>
    </recommendedName>
</protein>
<dbReference type="RefSeq" id="WP_006627710.1">
    <property type="nucleotide sequence ID" value="NZ_ADFR01000016.1"/>
</dbReference>